<dbReference type="GeneID" id="34927491"/>
<dbReference type="EC" id="7.1.1.2" evidence="7"/>
<keyword evidence="5 7" id="KW-1133">Transmembrane helix</keyword>
<protein>
    <recommendedName>
        <fullName evidence="7">NADH-ubiquinone oxidoreductase chain 4</fullName>
        <ecNumber evidence="7">7.1.1.2</ecNumber>
    </recommendedName>
</protein>
<comment type="function">
    <text evidence="1">Core subunit of the mitochondrial membrane respiratory chain NADH dehydrogenase (Complex I) that is believed to belong to the minimal assembly required for catalysis. Complex I functions in the transfer of electrons from NADH to the respiratory chain. The immediate electron acceptor for the enzyme is believed to be ubiquinone.</text>
</comment>
<gene>
    <name evidence="9" type="primary">nad4</name>
</gene>
<dbReference type="GO" id="GO:0008137">
    <property type="term" value="F:NADH dehydrogenase (ubiquinone) activity"/>
    <property type="evidence" value="ECO:0007669"/>
    <property type="project" value="UniProtKB-UniRule"/>
</dbReference>
<evidence type="ECO:0000259" key="8">
    <source>
        <dbReference type="Pfam" id="PF00361"/>
    </source>
</evidence>
<dbReference type="RefSeq" id="YP_009441360.1">
    <property type="nucleotide sequence ID" value="NC_036231.1"/>
</dbReference>
<feature type="transmembrane region" description="Helical" evidence="7">
    <location>
        <begin position="450"/>
        <end position="468"/>
    </location>
</feature>
<comment type="function">
    <text evidence="7">Core subunit of the mitochondrial membrane respiratory chain NADH dehydrogenase (Complex I) which catalyzes electron transfer from NADH through the respiratory chain, using ubiquinone as an electron acceptor. Essential for the catalytic activity and assembly of complex I.</text>
</comment>
<sequence length="494" mass="56906">MENLNILLLISIIPLFGVMLLLLIPDKYKLFCSNLAFFTSCLVFFLSLLLWLKFDSGYSSFQFLYTLEWLPLFNLYYTIGIDGISLFFIILTTFLIMVCILVSWGSITYRIKDYLICFLLLEFLLIQVFSVLDLLLFYIFFESVLMPMFLIIGIWGSRERKVRAAYQFFLYTLVGSILMLLGILIIYFQAGTTDLQVLWNLEFSEKKQLILWLSFFFSFAVKIPMMPFHIWLPEAHAEAPTAGSVMLAGILLKMGAYGFIRFSLPMFPLATIFFTPFIFVLSLIAAIYASLTTLRQVDLKKIVAYSSVSHMGFVTIGIFTLNVQGLEGSIFLMLSHGLISSALFLCIGILYDRYYTRIIKYYSGLVNVMPIFSVFFLFFSFANIGFPGTSSFVGELLVLIGAFQSSIILVFLISFSIVLSAAYSIWMFNRIMFGILKLEYFNMFQDVSRREFLILFFIALLVLWMGVYPESFLKEIHNSTFNLLEQSTYLQNKN</sequence>
<evidence type="ECO:0000256" key="3">
    <source>
        <dbReference type="ARBA" id="ARBA00009025"/>
    </source>
</evidence>
<dbReference type="PRINTS" id="PR01437">
    <property type="entry name" value="NUOXDRDTASE4"/>
</dbReference>
<feature type="domain" description="NADH:quinone oxidoreductase/Mrp antiporter transmembrane" evidence="8">
    <location>
        <begin position="133"/>
        <end position="420"/>
    </location>
</feature>
<keyword evidence="7" id="KW-0520">NAD</keyword>
<dbReference type="GO" id="GO:0015990">
    <property type="term" value="P:electron transport coupled proton transport"/>
    <property type="evidence" value="ECO:0007669"/>
    <property type="project" value="TreeGrafter"/>
</dbReference>
<geneLocation type="mitochondrion" evidence="9"/>
<keyword evidence="7" id="KW-0830">Ubiquinone</keyword>
<evidence type="ECO:0000256" key="4">
    <source>
        <dbReference type="ARBA" id="ARBA00022692"/>
    </source>
</evidence>
<dbReference type="Pfam" id="PF00361">
    <property type="entry name" value="Proton_antipo_M"/>
    <property type="match status" value="1"/>
</dbReference>
<feature type="transmembrane region" description="Helical" evidence="7">
    <location>
        <begin position="362"/>
        <end position="384"/>
    </location>
</feature>
<feature type="transmembrane region" description="Helical" evidence="7">
    <location>
        <begin position="396"/>
        <end position="429"/>
    </location>
</feature>
<organism evidence="9">
    <name type="scientific">Lympha mucosa</name>
    <dbReference type="NCBI Taxonomy" id="2045360"/>
    <lineage>
        <taxon>Eukaryota</taxon>
        <taxon>Rhodophyta</taxon>
        <taxon>Florideophyceae</taxon>
        <taxon>Nemaliophycidae</taxon>
        <taxon>Batrachospermales</taxon>
        <taxon>Batrachospermaceae</taxon>
        <taxon>Lympha</taxon>
    </lineage>
</organism>
<feature type="transmembrane region" description="Helical" evidence="7">
    <location>
        <begin position="239"/>
        <end position="260"/>
    </location>
</feature>
<dbReference type="GO" id="GO:0042773">
    <property type="term" value="P:ATP synthesis coupled electron transport"/>
    <property type="evidence" value="ECO:0007669"/>
    <property type="project" value="InterPro"/>
</dbReference>
<keyword evidence="7" id="KW-0813">Transport</keyword>
<feature type="transmembrane region" description="Helical" evidence="7">
    <location>
        <begin position="114"/>
        <end position="132"/>
    </location>
</feature>
<accession>A0A2D1BF72</accession>
<feature type="transmembrane region" description="Helical" evidence="7">
    <location>
        <begin position="329"/>
        <end position="350"/>
    </location>
</feature>
<dbReference type="NCBIfam" id="TIGR01972">
    <property type="entry name" value="NDH_I_M"/>
    <property type="match status" value="1"/>
</dbReference>
<dbReference type="InterPro" id="IPR001750">
    <property type="entry name" value="ND/Mrp_TM"/>
</dbReference>
<name>A0A2D1BF72_9FLOR</name>
<dbReference type="EMBL" id="MF488959">
    <property type="protein sequence ID" value="ATN23369.1"/>
    <property type="molecule type" value="Genomic_DNA"/>
</dbReference>
<feature type="transmembrane region" description="Helical" evidence="7">
    <location>
        <begin position="6"/>
        <end position="23"/>
    </location>
</feature>
<dbReference type="GO" id="GO:0048039">
    <property type="term" value="F:ubiquinone binding"/>
    <property type="evidence" value="ECO:0007669"/>
    <property type="project" value="TreeGrafter"/>
</dbReference>
<evidence type="ECO:0000256" key="7">
    <source>
        <dbReference type="RuleBase" id="RU003297"/>
    </source>
</evidence>
<evidence type="ECO:0000256" key="2">
    <source>
        <dbReference type="ARBA" id="ARBA00004141"/>
    </source>
</evidence>
<comment type="catalytic activity">
    <reaction evidence="7">
        <text>a ubiquinone + NADH + 5 H(+)(in) = a ubiquinol + NAD(+) + 4 H(+)(out)</text>
        <dbReference type="Rhea" id="RHEA:29091"/>
        <dbReference type="Rhea" id="RHEA-COMP:9565"/>
        <dbReference type="Rhea" id="RHEA-COMP:9566"/>
        <dbReference type="ChEBI" id="CHEBI:15378"/>
        <dbReference type="ChEBI" id="CHEBI:16389"/>
        <dbReference type="ChEBI" id="CHEBI:17976"/>
        <dbReference type="ChEBI" id="CHEBI:57540"/>
        <dbReference type="ChEBI" id="CHEBI:57945"/>
        <dbReference type="EC" id="7.1.1.2"/>
    </reaction>
</comment>
<evidence type="ECO:0000256" key="5">
    <source>
        <dbReference type="ARBA" id="ARBA00022989"/>
    </source>
</evidence>
<evidence type="ECO:0000256" key="1">
    <source>
        <dbReference type="ARBA" id="ARBA00003257"/>
    </source>
</evidence>
<dbReference type="NCBIfam" id="NF004499">
    <property type="entry name" value="PRK05846.1-3"/>
    <property type="match status" value="1"/>
</dbReference>
<feature type="transmembrane region" description="Helical" evidence="7">
    <location>
        <begin position="168"/>
        <end position="189"/>
    </location>
</feature>
<proteinExistence type="inferred from homology"/>
<dbReference type="GO" id="GO:0031966">
    <property type="term" value="C:mitochondrial membrane"/>
    <property type="evidence" value="ECO:0007669"/>
    <property type="project" value="UniProtKB-SubCell"/>
</dbReference>
<keyword evidence="4 7" id="KW-0812">Transmembrane</keyword>
<comment type="subcellular location">
    <subcellularLocation>
        <location evidence="2">Membrane</location>
        <topology evidence="2">Multi-pass membrane protein</topology>
    </subcellularLocation>
    <subcellularLocation>
        <location evidence="7">Mitochondrion membrane</location>
        <topology evidence="7">Multi-pass membrane protein</topology>
    </subcellularLocation>
</comment>
<dbReference type="PANTHER" id="PTHR43507">
    <property type="entry name" value="NADH-UBIQUINONE OXIDOREDUCTASE CHAIN 4"/>
    <property type="match status" value="1"/>
</dbReference>
<feature type="transmembrane region" description="Helical" evidence="7">
    <location>
        <begin position="74"/>
        <end position="102"/>
    </location>
</feature>
<feature type="transmembrane region" description="Helical" evidence="7">
    <location>
        <begin position="35"/>
        <end position="54"/>
    </location>
</feature>
<keyword evidence="7" id="KW-0249">Electron transport</keyword>
<feature type="transmembrane region" description="Helical" evidence="7">
    <location>
        <begin position="302"/>
        <end position="323"/>
    </location>
</feature>
<reference evidence="9" key="1">
    <citation type="submission" date="2017-07" db="EMBL/GenBank/DDBJ databases">
        <title>Mitochondrial of Lympha mucosa.</title>
        <authorList>
            <person name="Wolf D.I."/>
            <person name="Vis M.L."/>
            <person name="Evans J.R."/>
        </authorList>
    </citation>
    <scope>NUCLEOTIDE SEQUENCE</scope>
</reference>
<feature type="transmembrane region" description="Helical" evidence="7">
    <location>
        <begin position="209"/>
        <end position="232"/>
    </location>
</feature>
<dbReference type="PANTHER" id="PTHR43507:SF1">
    <property type="entry name" value="NADH-UBIQUINONE OXIDOREDUCTASE CHAIN 4"/>
    <property type="match status" value="1"/>
</dbReference>
<evidence type="ECO:0000313" key="9">
    <source>
        <dbReference type="EMBL" id="ATN23369.1"/>
    </source>
</evidence>
<dbReference type="InterPro" id="IPR010227">
    <property type="entry name" value="NADH_Q_OxRdtase_chainM/4"/>
</dbReference>
<feature type="transmembrane region" description="Helical" evidence="7">
    <location>
        <begin position="138"/>
        <end position="156"/>
    </location>
</feature>
<keyword evidence="6 7" id="KW-0472">Membrane</keyword>
<keyword evidence="7" id="KW-0679">Respiratory chain</keyword>
<dbReference type="InterPro" id="IPR003918">
    <property type="entry name" value="NADH_UbQ_OxRdtase"/>
</dbReference>
<feature type="transmembrane region" description="Helical" evidence="7">
    <location>
        <begin position="266"/>
        <end position="290"/>
    </location>
</feature>
<dbReference type="GO" id="GO:0003954">
    <property type="term" value="F:NADH dehydrogenase activity"/>
    <property type="evidence" value="ECO:0007669"/>
    <property type="project" value="TreeGrafter"/>
</dbReference>
<comment type="similarity">
    <text evidence="3 7">Belongs to the complex I subunit 4 family.</text>
</comment>
<dbReference type="AlphaFoldDB" id="A0A2D1BF72"/>
<evidence type="ECO:0000256" key="6">
    <source>
        <dbReference type="ARBA" id="ARBA00023136"/>
    </source>
</evidence>
<keyword evidence="7 9" id="KW-0496">Mitochondrion</keyword>